<dbReference type="RefSeq" id="WP_085767836.1">
    <property type="nucleotide sequence ID" value="NZ_CP019344.1"/>
</dbReference>
<evidence type="ECO:0000313" key="4">
    <source>
        <dbReference type="EMBL" id="ARN79034.1"/>
    </source>
</evidence>
<dbReference type="PANTHER" id="PTHR44186:SF1">
    <property type="entry name" value="BARDET-BIEDL SYNDROME 4 PROTEIN"/>
    <property type="match status" value="1"/>
</dbReference>
<keyword evidence="2" id="KW-0802">TPR repeat</keyword>
<dbReference type="InterPro" id="IPR019734">
    <property type="entry name" value="TPR_rpt"/>
</dbReference>
<evidence type="ECO:0000313" key="5">
    <source>
        <dbReference type="Proteomes" id="UP000193431"/>
    </source>
</evidence>
<feature type="signal peptide" evidence="3">
    <location>
        <begin position="1"/>
        <end position="23"/>
    </location>
</feature>
<gene>
    <name evidence="4" type="ORF">BST97_14125</name>
</gene>
<feature type="chain" id="PRO_5012032044" evidence="3">
    <location>
        <begin position="24"/>
        <end position="255"/>
    </location>
</feature>
<dbReference type="Gene3D" id="1.25.40.10">
    <property type="entry name" value="Tetratricopeptide repeat domain"/>
    <property type="match status" value="2"/>
</dbReference>
<dbReference type="EMBL" id="CP019344">
    <property type="protein sequence ID" value="ARN79034.1"/>
    <property type="molecule type" value="Genomic_DNA"/>
</dbReference>
<protein>
    <submittedName>
        <fullName evidence="4">Uncharacterized protein</fullName>
    </submittedName>
</protein>
<dbReference type="STRING" id="331648.BST97_14125"/>
<evidence type="ECO:0000256" key="2">
    <source>
        <dbReference type="ARBA" id="ARBA00022803"/>
    </source>
</evidence>
<dbReference type="SUPFAM" id="SSF81901">
    <property type="entry name" value="HCP-like"/>
    <property type="match status" value="1"/>
</dbReference>
<dbReference type="SMART" id="SM00028">
    <property type="entry name" value="TPR"/>
    <property type="match status" value="3"/>
</dbReference>
<dbReference type="PANTHER" id="PTHR44186">
    <property type="match status" value="1"/>
</dbReference>
<evidence type="ECO:0000256" key="1">
    <source>
        <dbReference type="ARBA" id="ARBA00022737"/>
    </source>
</evidence>
<accession>A0A1W6MN48</accession>
<dbReference type="Proteomes" id="UP000193431">
    <property type="component" value="Chromosome"/>
</dbReference>
<proteinExistence type="predicted"/>
<name>A0A1W6MN48_9FLAO</name>
<keyword evidence="3" id="KW-0732">Signal</keyword>
<keyword evidence="1" id="KW-0677">Repeat</keyword>
<dbReference type="InterPro" id="IPR011990">
    <property type="entry name" value="TPR-like_helical_dom_sf"/>
</dbReference>
<dbReference type="OrthoDB" id="1416278at2"/>
<organism evidence="4 5">
    <name type="scientific">Nonlabens spongiae</name>
    <dbReference type="NCBI Taxonomy" id="331648"/>
    <lineage>
        <taxon>Bacteria</taxon>
        <taxon>Pseudomonadati</taxon>
        <taxon>Bacteroidota</taxon>
        <taxon>Flavobacteriia</taxon>
        <taxon>Flavobacteriales</taxon>
        <taxon>Flavobacteriaceae</taxon>
        <taxon>Nonlabens</taxon>
    </lineage>
</organism>
<keyword evidence="5" id="KW-1185">Reference proteome</keyword>
<reference evidence="4 5" key="1">
    <citation type="submission" date="2016-11" db="EMBL/GenBank/DDBJ databases">
        <title>Trade-off between light-utilization and light-protection in marine flavobacteria.</title>
        <authorList>
            <person name="Kumagai Y."/>
        </authorList>
    </citation>
    <scope>NUCLEOTIDE SEQUENCE [LARGE SCALE GENOMIC DNA]</scope>
    <source>
        <strain evidence="4 5">JCM 13191</strain>
    </source>
</reference>
<sequence length="255" mass="28921">MKMFFLITLLFAGNCVFAQPAFAKAEQLFQNKKYQRALANYHKLQEAHPQDTTIVERIGDCHAYLNEFENAAGWYEKLVESNEKSANYNFKLGAALAMQAKNASKFKALTLLGSIKHHLKTAADLDPEHIEVRYALVQLYCELPGILGGSYKTSKKYADQLSKISEIDGWYAHAIINEHRKDLKAAENCLKKALEIGNSITAFTKLGKLQEEKVKDLESAYRTYLKAAQRFPTHQPFQSAVERIEIDLVTQKSRS</sequence>
<evidence type="ECO:0000256" key="3">
    <source>
        <dbReference type="SAM" id="SignalP"/>
    </source>
</evidence>
<dbReference type="AlphaFoldDB" id="A0A1W6MN48"/>